<feature type="domain" description="CUB" evidence="8">
    <location>
        <begin position="25"/>
        <end position="132"/>
    </location>
</feature>
<sequence length="1304" mass="140048">MKYFLFAFLSFVIFFSLSAHAENMCSDASSSASSGNLYDSGGSGNKYSEHEDCTFLIQPAGASSITLTFSDFKLKNKKDFVYLYNGTSTGSPLIAALTGNSAGVYTVSSGAMLVRFTSEKKDKGFSATWAANIPTPSTPVVQAAWYFDENKWAAVSGEVLDSSGNNYHGVASEPMTNSTDGVVCNSADFRDDGTSDYVSLNSSALNGLNDFSVSVWGKLDSTRRGAQTIFSAASSSDKNGVLMFFSSTSSLSFYFRNTVVASFSLTAISDDLWHHYVWARKEGKHCLFLDGESQGCKTSSDAGAVSIDPGGLIIGQEQDSVGGRFDGSQDWEGLVDELMVFGSELSAAQVSIIYDNQAAGKNYDGTSRRCDLPSPVVDYRFDSCNWTDAQNVIDSSPNHLDAYAVNGVLSTVGGQVCGLARFDSANDYVRLSDSGSQQSPVDLPDTLTAMAWVYLKNTPSGLKSILSKDTNYEFHIDSNRQVNWWWRDSDNSAHSFSSGTQIALNQWHHVAIVYQSGLQIIYVDGAEAARQTFTGALLTNNNDLQIGQDQGIQSRFFDGDIDEVKIFSIALTLFEIEDIYDNEKAGLNYDGEPRSCACVEPVAVDHYAITHDLFLVSCMVGDVTFTAHDKDHRSVNAGSAQLQISTSTNKGEWSLVDGAFGDLNNAGSGRATYQFGENESTVTLRFSYPDLASDPELVNFNVFDGFSSDKRVSSDVEDRDLSVSDSGLVFTIPDTESCQSSATVSVRAVKKSDNSLGCSRAVAGDRTVNFYSQYIAPETGTHVPVITSQGEDYTLATNASGTAVTMSFSDQGEASMKVRYSDAGLIGLHASLVTDAKTLTGFGSFVAYPAQLKGTAAAKSPAGDVMTLGNSDVSGGAVWASARPFSLGVAGQCADGSVTPNYQPSNAELGATLNAPTTDATGGLLSMSSGTNIIVSDAVGWVGISAGFSDGVFQDSAAKYSEVGIINLYARDADFYGHNITQSIMPIGRFIPWFFKVAANTPAWSSHCPSGDFSYLDEKIEYQTPPELTVSAYNAAGNKVNNYGNDFWKLSPQRASRFYTDQAAAGVAAVLVVSPVNASMDKWGGTESDYDGVAINTLSGDTIMYSRIGLEAPFYGFTDLTFTSADLTDEDGVCYRVDSDGDGDWLDESCEKFTIVNIPTKELRFGRLGLVGAYGPETEALPVPLLDEYYNGSGFVTNTSDSCSAWLITPEVSLSDIDGTLVASGQTVASYAYPAADFRGDVGMTMSSPGVGNIGVVRVDVNLTRLPYFYFDWDGDGSYDDEPSANIVFGQYRNHDKVIFQRQW</sequence>
<dbReference type="InterPro" id="IPR001759">
    <property type="entry name" value="PTX_dom"/>
</dbReference>
<dbReference type="SUPFAM" id="SSF49854">
    <property type="entry name" value="Spermadhesin, CUB domain"/>
    <property type="match status" value="1"/>
</dbReference>
<evidence type="ECO:0000256" key="5">
    <source>
        <dbReference type="ARBA" id="ARBA00023157"/>
    </source>
</evidence>
<keyword evidence="2" id="KW-0479">Metal-binding</keyword>
<evidence type="ECO:0000256" key="2">
    <source>
        <dbReference type="ARBA" id="ARBA00022723"/>
    </source>
</evidence>
<dbReference type="InterPro" id="IPR013320">
    <property type="entry name" value="ConA-like_dom_sf"/>
</dbReference>
<dbReference type="InterPro" id="IPR006558">
    <property type="entry name" value="LamG-like"/>
</dbReference>
<evidence type="ECO:0000256" key="4">
    <source>
        <dbReference type="ARBA" id="ARBA00022837"/>
    </source>
</evidence>
<keyword evidence="6" id="KW-0325">Glycoprotein</keyword>
<dbReference type="RefSeq" id="WP_054340241.1">
    <property type="nucleotide sequence ID" value="NZ_FTOE01000005.1"/>
</dbReference>
<evidence type="ECO:0000256" key="7">
    <source>
        <dbReference type="SAM" id="SignalP"/>
    </source>
</evidence>
<keyword evidence="11" id="KW-1185">Reference proteome</keyword>
<dbReference type="PANTHER" id="PTHR19277:SF125">
    <property type="entry name" value="B6"/>
    <property type="match status" value="1"/>
</dbReference>
<dbReference type="GO" id="GO:0046872">
    <property type="term" value="F:metal ion binding"/>
    <property type="evidence" value="ECO:0007669"/>
    <property type="project" value="UniProtKB-KW"/>
</dbReference>
<evidence type="ECO:0000313" key="11">
    <source>
        <dbReference type="Proteomes" id="UP000185999"/>
    </source>
</evidence>
<name>A0A1N7M5X5_9GAMM</name>
<dbReference type="SUPFAM" id="SSF49899">
    <property type="entry name" value="Concanavalin A-like lectins/glucanases"/>
    <property type="match status" value="2"/>
</dbReference>
<evidence type="ECO:0000256" key="6">
    <source>
        <dbReference type="ARBA" id="ARBA00023180"/>
    </source>
</evidence>
<dbReference type="InterPro" id="IPR000859">
    <property type="entry name" value="CUB_dom"/>
</dbReference>
<dbReference type="Proteomes" id="UP000185999">
    <property type="component" value="Unassembled WGS sequence"/>
</dbReference>
<evidence type="ECO:0000259" key="8">
    <source>
        <dbReference type="PROSITE" id="PS01180"/>
    </source>
</evidence>
<dbReference type="InterPro" id="IPR035914">
    <property type="entry name" value="Sperma_CUB_dom_sf"/>
</dbReference>
<organism evidence="10 11">
    <name type="scientific">Neptunomonas antarctica</name>
    <dbReference type="NCBI Taxonomy" id="619304"/>
    <lineage>
        <taxon>Bacteria</taxon>
        <taxon>Pseudomonadati</taxon>
        <taxon>Pseudomonadota</taxon>
        <taxon>Gammaproteobacteria</taxon>
        <taxon>Oceanospirillales</taxon>
        <taxon>Oceanospirillaceae</taxon>
        <taxon>Neptunomonas</taxon>
    </lineage>
</organism>
<keyword evidence="3 7" id="KW-0732">Signal</keyword>
<evidence type="ECO:0000256" key="1">
    <source>
        <dbReference type="ARBA" id="ARBA00001913"/>
    </source>
</evidence>
<keyword evidence="5" id="KW-1015">Disulfide bond</keyword>
<dbReference type="STRING" id="619304.SAMN05421760_105203"/>
<proteinExistence type="predicted"/>
<feature type="domain" description="Pentraxin (PTX)" evidence="9">
    <location>
        <begin position="183"/>
        <end position="384"/>
    </location>
</feature>
<dbReference type="Gene3D" id="2.60.120.290">
    <property type="entry name" value="Spermadhesin, CUB domain"/>
    <property type="match status" value="1"/>
</dbReference>
<dbReference type="CDD" id="cd00041">
    <property type="entry name" value="CUB"/>
    <property type="match status" value="1"/>
</dbReference>
<keyword evidence="4" id="KW-0106">Calcium</keyword>
<accession>A0A1N7M5X5</accession>
<gene>
    <name evidence="10" type="ORF">SAMN05421760_105203</name>
</gene>
<dbReference type="SMART" id="SM00159">
    <property type="entry name" value="PTX"/>
    <property type="match status" value="1"/>
</dbReference>
<dbReference type="SMART" id="SM00042">
    <property type="entry name" value="CUB"/>
    <property type="match status" value="1"/>
</dbReference>
<dbReference type="Gene3D" id="2.60.120.200">
    <property type="match status" value="2"/>
</dbReference>
<evidence type="ECO:0000313" key="10">
    <source>
        <dbReference type="EMBL" id="SIS81536.1"/>
    </source>
</evidence>
<dbReference type="PROSITE" id="PS51828">
    <property type="entry name" value="PTX_2"/>
    <property type="match status" value="1"/>
</dbReference>
<dbReference type="EMBL" id="FTOE01000005">
    <property type="protein sequence ID" value="SIS81536.1"/>
    <property type="molecule type" value="Genomic_DNA"/>
</dbReference>
<dbReference type="Pfam" id="PF20419">
    <property type="entry name" value="DUF6701"/>
    <property type="match status" value="1"/>
</dbReference>
<dbReference type="PRINTS" id="PR00895">
    <property type="entry name" value="PENTAXIN"/>
</dbReference>
<dbReference type="InterPro" id="IPR046524">
    <property type="entry name" value="DUF6701"/>
</dbReference>
<feature type="signal peptide" evidence="7">
    <location>
        <begin position="1"/>
        <end position="21"/>
    </location>
</feature>
<comment type="cofactor">
    <cofactor evidence="1">
        <name>Ca(2+)</name>
        <dbReference type="ChEBI" id="CHEBI:29108"/>
    </cofactor>
</comment>
<dbReference type="PROSITE" id="PS01180">
    <property type="entry name" value="CUB"/>
    <property type="match status" value="1"/>
</dbReference>
<dbReference type="Pfam" id="PF13385">
    <property type="entry name" value="Laminin_G_3"/>
    <property type="match status" value="2"/>
</dbReference>
<reference evidence="11" key="1">
    <citation type="submission" date="2017-01" db="EMBL/GenBank/DDBJ databases">
        <authorList>
            <person name="Varghese N."/>
            <person name="Submissions S."/>
        </authorList>
    </citation>
    <scope>NUCLEOTIDE SEQUENCE [LARGE SCALE GENOMIC DNA]</scope>
    <source>
        <strain evidence="11">DSM 22306</strain>
    </source>
</reference>
<feature type="chain" id="PRO_5009943437" evidence="7">
    <location>
        <begin position="22"/>
        <end position="1304"/>
    </location>
</feature>
<dbReference type="PANTHER" id="PTHR19277">
    <property type="entry name" value="PENTRAXIN"/>
    <property type="match status" value="1"/>
</dbReference>
<dbReference type="InterPro" id="IPR051360">
    <property type="entry name" value="Neuronal_Pentraxin_Related"/>
</dbReference>
<evidence type="ECO:0000259" key="9">
    <source>
        <dbReference type="PROSITE" id="PS51828"/>
    </source>
</evidence>
<evidence type="ECO:0000256" key="3">
    <source>
        <dbReference type="ARBA" id="ARBA00022729"/>
    </source>
</evidence>
<dbReference type="SMART" id="SM00560">
    <property type="entry name" value="LamGL"/>
    <property type="match status" value="1"/>
</dbReference>
<protein>
    <submittedName>
        <fullName evidence="10">CUB domain-containing protein</fullName>
    </submittedName>
</protein>
<dbReference type="Pfam" id="PF00431">
    <property type="entry name" value="CUB"/>
    <property type="match status" value="1"/>
</dbReference>